<organism evidence="1 2">
    <name type="scientific">Amycolatopsis speibonae</name>
    <dbReference type="NCBI Taxonomy" id="1450224"/>
    <lineage>
        <taxon>Bacteria</taxon>
        <taxon>Bacillati</taxon>
        <taxon>Actinomycetota</taxon>
        <taxon>Actinomycetes</taxon>
        <taxon>Pseudonocardiales</taxon>
        <taxon>Pseudonocardiaceae</taxon>
        <taxon>Amycolatopsis</taxon>
    </lineage>
</organism>
<keyword evidence="2" id="KW-1185">Reference proteome</keyword>
<dbReference type="EMBL" id="JBHRWK010000054">
    <property type="protein sequence ID" value="MFC3453641.1"/>
    <property type="molecule type" value="Genomic_DNA"/>
</dbReference>
<gene>
    <name evidence="1" type="ORF">ACFOSH_29735</name>
</gene>
<evidence type="ECO:0000313" key="2">
    <source>
        <dbReference type="Proteomes" id="UP001595645"/>
    </source>
</evidence>
<reference evidence="2" key="1">
    <citation type="journal article" date="2019" name="Int. J. Syst. Evol. Microbiol.">
        <title>The Global Catalogue of Microorganisms (GCM) 10K type strain sequencing project: providing services to taxonomists for standard genome sequencing and annotation.</title>
        <authorList>
            <consortium name="The Broad Institute Genomics Platform"/>
            <consortium name="The Broad Institute Genome Sequencing Center for Infectious Disease"/>
            <person name="Wu L."/>
            <person name="Ma J."/>
        </authorList>
    </citation>
    <scope>NUCLEOTIDE SEQUENCE [LARGE SCALE GENOMIC DNA]</scope>
    <source>
        <strain evidence="2">CGMCC 4.7676</strain>
    </source>
</reference>
<name>A0ABV7P3G5_9PSEU</name>
<evidence type="ECO:0000313" key="1">
    <source>
        <dbReference type="EMBL" id="MFC3453641.1"/>
    </source>
</evidence>
<proteinExistence type="predicted"/>
<dbReference type="RefSeq" id="WP_378242437.1">
    <property type="nucleotide sequence ID" value="NZ_JBHRWK010000054.1"/>
</dbReference>
<accession>A0ABV7P3G5</accession>
<dbReference type="Proteomes" id="UP001595645">
    <property type="component" value="Unassembled WGS sequence"/>
</dbReference>
<sequence length="148" mass="15883">MRTTTAGTPVTVVREIVPPSTTTAIVAPSATSVVVVEPPVTVTRAPSLTSCQRLAADGFSYRQPDDTVSGLDDRPHGPSVDARAACSGVPRHPFPRHGEERGVGHEVEQIIKPAAGIGRCPLVQFCLHSQYPLPGRIRHQQQITDVHR</sequence>
<protein>
    <submittedName>
        <fullName evidence="1">Uncharacterized protein</fullName>
    </submittedName>
</protein>
<comment type="caution">
    <text evidence="1">The sequence shown here is derived from an EMBL/GenBank/DDBJ whole genome shotgun (WGS) entry which is preliminary data.</text>
</comment>